<dbReference type="AlphaFoldDB" id="A0A821XX30"/>
<organism evidence="2 3">
    <name type="scientific">Pieris macdunnoughi</name>
    <dbReference type="NCBI Taxonomy" id="345717"/>
    <lineage>
        <taxon>Eukaryota</taxon>
        <taxon>Metazoa</taxon>
        <taxon>Ecdysozoa</taxon>
        <taxon>Arthropoda</taxon>
        <taxon>Hexapoda</taxon>
        <taxon>Insecta</taxon>
        <taxon>Pterygota</taxon>
        <taxon>Neoptera</taxon>
        <taxon>Endopterygota</taxon>
        <taxon>Lepidoptera</taxon>
        <taxon>Glossata</taxon>
        <taxon>Ditrysia</taxon>
        <taxon>Papilionoidea</taxon>
        <taxon>Pieridae</taxon>
        <taxon>Pierinae</taxon>
        <taxon>Pieris</taxon>
    </lineage>
</organism>
<reference evidence="2" key="1">
    <citation type="submission" date="2021-02" db="EMBL/GenBank/DDBJ databases">
        <authorList>
            <person name="Steward A R."/>
        </authorList>
    </citation>
    <scope>NUCLEOTIDE SEQUENCE</scope>
</reference>
<feature type="compositionally biased region" description="Basic residues" evidence="1">
    <location>
        <begin position="115"/>
        <end position="127"/>
    </location>
</feature>
<evidence type="ECO:0000256" key="1">
    <source>
        <dbReference type="SAM" id="MobiDB-lite"/>
    </source>
</evidence>
<comment type="caution">
    <text evidence="2">The sequence shown here is derived from an EMBL/GenBank/DDBJ whole genome shotgun (WGS) entry which is preliminary data.</text>
</comment>
<name>A0A821XX30_9NEOP</name>
<sequence length="127" mass="14525">MKKLNTAPSTWHQFDKTEVQRHLGQDRTCFTRQTPKLQYRRVTKVEEHDLVASPRDPYPSGLISKRSASKAAVDQCAFLQLDAARTLKGESKFVTTAVKLCELVKKTEAQSRKGNEKKKHKGSRKRK</sequence>
<protein>
    <submittedName>
        <fullName evidence="2">Uncharacterized protein</fullName>
    </submittedName>
</protein>
<proteinExistence type="predicted"/>
<evidence type="ECO:0000313" key="3">
    <source>
        <dbReference type="Proteomes" id="UP000663880"/>
    </source>
</evidence>
<keyword evidence="3" id="KW-1185">Reference proteome</keyword>
<feature type="region of interest" description="Disordered" evidence="1">
    <location>
        <begin position="108"/>
        <end position="127"/>
    </location>
</feature>
<gene>
    <name evidence="2" type="ORF">PMACD_LOCUS15785</name>
</gene>
<evidence type="ECO:0000313" key="2">
    <source>
        <dbReference type="EMBL" id="CAF4952052.1"/>
    </source>
</evidence>
<dbReference type="EMBL" id="CAJOBZ010000074">
    <property type="protein sequence ID" value="CAF4952052.1"/>
    <property type="molecule type" value="Genomic_DNA"/>
</dbReference>
<accession>A0A821XX30</accession>
<dbReference type="Proteomes" id="UP000663880">
    <property type="component" value="Unassembled WGS sequence"/>
</dbReference>